<sequence length="194" mass="20319">MIQHHTDIGKVFKAVVILHVVLFLLLLSVFLGFLIVVYLPLLRRMAKEKRRIAEMMSQLPAELDVMKLVSTALMGPKTQSHHSSHSRHHGGSMSRRIVARSGNSTTAATGGGAPAGGVSGALVLSGDAPPTLAAVGGAAGSSAGDVLATGNKAYHTWKDILNRTTNVNTVITKESVSGALSIRRSAASGQSHPR</sequence>
<protein>
    <submittedName>
        <fullName evidence="3">Uncharacterized protein</fullName>
    </submittedName>
</protein>
<dbReference type="Proteomes" id="UP000747110">
    <property type="component" value="Unassembled WGS sequence"/>
</dbReference>
<keyword evidence="2" id="KW-0812">Transmembrane</keyword>
<keyword evidence="2" id="KW-1133">Transmembrane helix</keyword>
<proteinExistence type="predicted"/>
<keyword evidence="4" id="KW-1185">Reference proteome</keyword>
<comment type="caution">
    <text evidence="3">The sequence shown here is derived from an EMBL/GenBank/DDBJ whole genome shotgun (WGS) entry which is preliminary data.</text>
</comment>
<evidence type="ECO:0000313" key="3">
    <source>
        <dbReference type="EMBL" id="GIL82540.1"/>
    </source>
</evidence>
<reference evidence="3" key="1">
    <citation type="journal article" date="2021" name="Proc. Natl. Acad. Sci. U.S.A.">
        <title>Three genomes in the algal genus Volvox reveal the fate of a haploid sex-determining region after a transition to homothallism.</title>
        <authorList>
            <person name="Yamamoto K."/>
            <person name="Hamaji T."/>
            <person name="Kawai-Toyooka H."/>
            <person name="Matsuzaki R."/>
            <person name="Takahashi F."/>
            <person name="Nishimura Y."/>
            <person name="Kawachi M."/>
            <person name="Noguchi H."/>
            <person name="Minakuchi Y."/>
            <person name="Umen J.G."/>
            <person name="Toyoda A."/>
            <person name="Nozaki H."/>
        </authorList>
    </citation>
    <scope>NUCLEOTIDE SEQUENCE</scope>
    <source>
        <strain evidence="3">NIES-3786</strain>
    </source>
</reference>
<feature type="transmembrane region" description="Helical" evidence="2">
    <location>
        <begin position="16"/>
        <end position="41"/>
    </location>
</feature>
<feature type="region of interest" description="Disordered" evidence="1">
    <location>
        <begin position="76"/>
        <end position="95"/>
    </location>
</feature>
<organism evidence="3 4">
    <name type="scientific">Volvox reticuliferus</name>
    <dbReference type="NCBI Taxonomy" id="1737510"/>
    <lineage>
        <taxon>Eukaryota</taxon>
        <taxon>Viridiplantae</taxon>
        <taxon>Chlorophyta</taxon>
        <taxon>core chlorophytes</taxon>
        <taxon>Chlorophyceae</taxon>
        <taxon>CS clade</taxon>
        <taxon>Chlamydomonadales</taxon>
        <taxon>Volvocaceae</taxon>
        <taxon>Volvox</taxon>
    </lineage>
</organism>
<dbReference type="AlphaFoldDB" id="A0A8J4CHF6"/>
<dbReference type="InterPro" id="IPR052994">
    <property type="entry name" value="Tiny_macrocysts_regulators"/>
</dbReference>
<dbReference type="PANTHER" id="PTHR31600">
    <property type="entry name" value="TINY MACROCYSTS PROTEIN B-RELATED"/>
    <property type="match status" value="1"/>
</dbReference>
<accession>A0A8J4CHF6</accession>
<name>A0A8J4CHF6_9CHLO</name>
<gene>
    <name evidence="3" type="ORF">Vretifemale_11365</name>
</gene>
<evidence type="ECO:0000313" key="4">
    <source>
        <dbReference type="Proteomes" id="UP000747110"/>
    </source>
</evidence>
<dbReference type="EMBL" id="BNCP01000024">
    <property type="protein sequence ID" value="GIL82540.1"/>
    <property type="molecule type" value="Genomic_DNA"/>
</dbReference>
<evidence type="ECO:0000256" key="2">
    <source>
        <dbReference type="SAM" id="Phobius"/>
    </source>
</evidence>
<dbReference type="PANTHER" id="PTHR31600:SF2">
    <property type="entry name" value="GAMETE ENRICHED GENE 10 PROTEIN-RELATED"/>
    <property type="match status" value="1"/>
</dbReference>
<evidence type="ECO:0000256" key="1">
    <source>
        <dbReference type="SAM" id="MobiDB-lite"/>
    </source>
</evidence>
<dbReference type="OrthoDB" id="1470350at2759"/>
<keyword evidence="2" id="KW-0472">Membrane</keyword>
<feature type="compositionally biased region" description="Basic residues" evidence="1">
    <location>
        <begin position="79"/>
        <end position="90"/>
    </location>
</feature>